<sequence>MADLSKSTHRKPVSLNDRHYRLLQDLSAPPKQPPPPVTSYEEEEESISNVKFDGRRRICKAESEDDNIPKFCGITDFDSSPGKAYEG</sequence>
<reference evidence="2" key="1">
    <citation type="submission" date="2019-03" db="EMBL/GenBank/DDBJ databases">
        <authorList>
            <person name="Mank J."/>
            <person name="Almeida P."/>
        </authorList>
    </citation>
    <scope>NUCLEOTIDE SEQUENCE</scope>
    <source>
        <strain evidence="2">78183</strain>
    </source>
</reference>
<evidence type="ECO:0000313" key="2">
    <source>
        <dbReference type="EMBL" id="VFU63842.1"/>
    </source>
</evidence>
<dbReference type="EMBL" id="CAADRP010002229">
    <property type="protein sequence ID" value="VFU63842.1"/>
    <property type="molecule type" value="Genomic_DNA"/>
</dbReference>
<name>A0A6N2NA61_SALVM</name>
<gene>
    <name evidence="2" type="ORF">SVIM_LOCUS487168</name>
</gene>
<organism evidence="2">
    <name type="scientific">Salix viminalis</name>
    <name type="common">Common osier</name>
    <name type="synonym">Basket willow</name>
    <dbReference type="NCBI Taxonomy" id="40686"/>
    <lineage>
        <taxon>Eukaryota</taxon>
        <taxon>Viridiplantae</taxon>
        <taxon>Streptophyta</taxon>
        <taxon>Embryophyta</taxon>
        <taxon>Tracheophyta</taxon>
        <taxon>Spermatophyta</taxon>
        <taxon>Magnoliopsida</taxon>
        <taxon>eudicotyledons</taxon>
        <taxon>Gunneridae</taxon>
        <taxon>Pentapetalae</taxon>
        <taxon>rosids</taxon>
        <taxon>fabids</taxon>
        <taxon>Malpighiales</taxon>
        <taxon>Salicaceae</taxon>
        <taxon>Saliceae</taxon>
        <taxon>Salix</taxon>
    </lineage>
</organism>
<accession>A0A6N2NA61</accession>
<feature type="region of interest" description="Disordered" evidence="1">
    <location>
        <begin position="1"/>
        <end position="46"/>
    </location>
</feature>
<dbReference type="AlphaFoldDB" id="A0A6N2NA61"/>
<protein>
    <submittedName>
        <fullName evidence="2">Uncharacterized protein</fullName>
    </submittedName>
</protein>
<proteinExistence type="predicted"/>
<evidence type="ECO:0000256" key="1">
    <source>
        <dbReference type="SAM" id="MobiDB-lite"/>
    </source>
</evidence>